<gene>
    <name evidence="1" type="ORF">DPMN_029160</name>
</gene>
<name>A0A9D4LVY8_DREPO</name>
<reference evidence="1" key="1">
    <citation type="journal article" date="2019" name="bioRxiv">
        <title>The Genome of the Zebra Mussel, Dreissena polymorpha: A Resource for Invasive Species Research.</title>
        <authorList>
            <person name="McCartney M.A."/>
            <person name="Auch B."/>
            <person name="Kono T."/>
            <person name="Mallez S."/>
            <person name="Zhang Y."/>
            <person name="Obille A."/>
            <person name="Becker A."/>
            <person name="Abrahante J.E."/>
            <person name="Garbe J."/>
            <person name="Badalamenti J.P."/>
            <person name="Herman A."/>
            <person name="Mangelson H."/>
            <person name="Liachko I."/>
            <person name="Sullivan S."/>
            <person name="Sone E.D."/>
            <person name="Koren S."/>
            <person name="Silverstein K.A.T."/>
            <person name="Beckman K.B."/>
            <person name="Gohl D.M."/>
        </authorList>
    </citation>
    <scope>NUCLEOTIDE SEQUENCE</scope>
    <source>
        <strain evidence="1">Duluth1</strain>
        <tissue evidence="1">Whole animal</tissue>
    </source>
</reference>
<sequence length="58" mass="6736">MQDRDGPFEINGGSGVYRRIKMWLNPLNDLESKYKFAMFAPFHERVALLESQGDINMT</sequence>
<comment type="caution">
    <text evidence="1">The sequence shown here is derived from an EMBL/GenBank/DDBJ whole genome shotgun (WGS) entry which is preliminary data.</text>
</comment>
<evidence type="ECO:0000313" key="1">
    <source>
        <dbReference type="EMBL" id="KAH3866107.1"/>
    </source>
</evidence>
<reference evidence="1" key="2">
    <citation type="submission" date="2020-11" db="EMBL/GenBank/DDBJ databases">
        <authorList>
            <person name="McCartney M.A."/>
            <person name="Auch B."/>
            <person name="Kono T."/>
            <person name="Mallez S."/>
            <person name="Becker A."/>
            <person name="Gohl D.M."/>
            <person name="Silverstein K.A.T."/>
            <person name="Koren S."/>
            <person name="Bechman K.B."/>
            <person name="Herman A."/>
            <person name="Abrahante J.E."/>
            <person name="Garbe J."/>
        </authorList>
    </citation>
    <scope>NUCLEOTIDE SEQUENCE</scope>
    <source>
        <strain evidence="1">Duluth1</strain>
        <tissue evidence="1">Whole animal</tissue>
    </source>
</reference>
<accession>A0A9D4LVY8</accession>
<protein>
    <submittedName>
        <fullName evidence="1">Uncharacterized protein</fullName>
    </submittedName>
</protein>
<keyword evidence="2" id="KW-1185">Reference proteome</keyword>
<proteinExistence type="predicted"/>
<evidence type="ECO:0000313" key="2">
    <source>
        <dbReference type="Proteomes" id="UP000828390"/>
    </source>
</evidence>
<dbReference type="AlphaFoldDB" id="A0A9D4LVY8"/>
<organism evidence="1 2">
    <name type="scientific">Dreissena polymorpha</name>
    <name type="common">Zebra mussel</name>
    <name type="synonym">Mytilus polymorpha</name>
    <dbReference type="NCBI Taxonomy" id="45954"/>
    <lineage>
        <taxon>Eukaryota</taxon>
        <taxon>Metazoa</taxon>
        <taxon>Spiralia</taxon>
        <taxon>Lophotrochozoa</taxon>
        <taxon>Mollusca</taxon>
        <taxon>Bivalvia</taxon>
        <taxon>Autobranchia</taxon>
        <taxon>Heteroconchia</taxon>
        <taxon>Euheterodonta</taxon>
        <taxon>Imparidentia</taxon>
        <taxon>Neoheterodontei</taxon>
        <taxon>Myida</taxon>
        <taxon>Dreissenoidea</taxon>
        <taxon>Dreissenidae</taxon>
        <taxon>Dreissena</taxon>
    </lineage>
</organism>
<dbReference type="Proteomes" id="UP000828390">
    <property type="component" value="Unassembled WGS sequence"/>
</dbReference>
<dbReference type="EMBL" id="JAIWYP010000002">
    <property type="protein sequence ID" value="KAH3866107.1"/>
    <property type="molecule type" value="Genomic_DNA"/>
</dbReference>